<reference evidence="2 3" key="1">
    <citation type="submission" date="2016-10" db="EMBL/GenBank/DDBJ databases">
        <authorList>
            <person name="de Groot N.N."/>
        </authorList>
    </citation>
    <scope>NUCLEOTIDE SEQUENCE [LARGE SCALE GENOMIC DNA]</scope>
    <source>
        <strain evidence="2 3">CGMCC 1.7659</strain>
    </source>
</reference>
<dbReference type="CDD" id="cd16936">
    <property type="entry name" value="HATPase_RsbW-like"/>
    <property type="match status" value="1"/>
</dbReference>
<dbReference type="GO" id="GO:0016301">
    <property type="term" value="F:kinase activity"/>
    <property type="evidence" value="ECO:0007669"/>
    <property type="project" value="UniProtKB-KW"/>
</dbReference>
<dbReference type="InterPro" id="IPR036890">
    <property type="entry name" value="HATPase_C_sf"/>
</dbReference>
<organism evidence="2 3">
    <name type="scientific">Dokdonella immobilis</name>
    <dbReference type="NCBI Taxonomy" id="578942"/>
    <lineage>
        <taxon>Bacteria</taxon>
        <taxon>Pseudomonadati</taxon>
        <taxon>Pseudomonadota</taxon>
        <taxon>Gammaproteobacteria</taxon>
        <taxon>Lysobacterales</taxon>
        <taxon>Rhodanobacteraceae</taxon>
        <taxon>Dokdonella</taxon>
    </lineage>
</organism>
<gene>
    <name evidence="2" type="ORF">SAMN05216289_11436</name>
</gene>
<accession>A0A1I4Y277</accession>
<dbReference type="Gene3D" id="3.30.565.10">
    <property type="entry name" value="Histidine kinase-like ATPase, C-terminal domain"/>
    <property type="match status" value="1"/>
</dbReference>
<keyword evidence="2" id="KW-0808">Transferase</keyword>
<name>A0A1I4Y277_9GAMM</name>
<evidence type="ECO:0000313" key="2">
    <source>
        <dbReference type="EMBL" id="SFN32095.1"/>
    </source>
</evidence>
<dbReference type="InterPro" id="IPR003594">
    <property type="entry name" value="HATPase_dom"/>
</dbReference>
<dbReference type="STRING" id="578942.SAMN05216289_11436"/>
<protein>
    <submittedName>
        <fullName evidence="2">Anti-sigma regulatory factor (Ser/Thr protein kinase)</fullName>
    </submittedName>
</protein>
<keyword evidence="3" id="KW-1185">Reference proteome</keyword>
<dbReference type="Proteomes" id="UP000198575">
    <property type="component" value="Unassembled WGS sequence"/>
</dbReference>
<dbReference type="AlphaFoldDB" id="A0A1I4Y277"/>
<evidence type="ECO:0000313" key="3">
    <source>
        <dbReference type="Proteomes" id="UP000198575"/>
    </source>
</evidence>
<dbReference type="Pfam" id="PF13581">
    <property type="entry name" value="HATPase_c_2"/>
    <property type="match status" value="1"/>
</dbReference>
<dbReference type="RefSeq" id="WP_092407866.1">
    <property type="nucleotide sequence ID" value="NZ_FOVF01000014.1"/>
</dbReference>
<keyword evidence="2" id="KW-0418">Kinase</keyword>
<sequence>MAENDRQHLPRTAAASRWRYRVGRERGAIGRFADALEHDLVAAGVAESVRQTLATVLDELLANVLMHAQSARGPVHVHLRRRKDDLIVRLRYCATAFDPTAIAAAQMPASLAAATPGGVGIAMVRAMTREFVYAFRRGENHLRVRVALQTAGIGNGERGNGEWGIGNR</sequence>
<evidence type="ECO:0000259" key="1">
    <source>
        <dbReference type="Pfam" id="PF13581"/>
    </source>
</evidence>
<proteinExistence type="predicted"/>
<feature type="domain" description="Histidine kinase/HSP90-like ATPase" evidence="1">
    <location>
        <begin position="38"/>
        <end position="145"/>
    </location>
</feature>
<dbReference type="EMBL" id="FOVF01000014">
    <property type="protein sequence ID" value="SFN32095.1"/>
    <property type="molecule type" value="Genomic_DNA"/>
</dbReference>